<dbReference type="SMART" id="SM00776">
    <property type="entry name" value="NPCBM"/>
    <property type="match status" value="1"/>
</dbReference>
<evidence type="ECO:0000313" key="3">
    <source>
        <dbReference type="EMBL" id="ADB17893.1"/>
    </source>
</evidence>
<dbReference type="InterPro" id="IPR008979">
    <property type="entry name" value="Galactose-bd-like_sf"/>
</dbReference>
<feature type="chain" id="PRO_5003035238" evidence="1">
    <location>
        <begin position="32"/>
        <end position="421"/>
    </location>
</feature>
<feature type="domain" description="Glycosyl hydrolase family 98 putative carbohydrate-binding module" evidence="2">
    <location>
        <begin position="284"/>
        <end position="421"/>
    </location>
</feature>
<keyword evidence="3" id="KW-0378">Hydrolase</keyword>
<accession>D2QX53</accession>
<dbReference type="GO" id="GO:0016787">
    <property type="term" value="F:hydrolase activity"/>
    <property type="evidence" value="ECO:0007669"/>
    <property type="project" value="UniProtKB-KW"/>
</dbReference>
<organism evidence="3 4">
    <name type="scientific">Pirellula staleyi (strain ATCC 27377 / DSM 6068 / ICPB 4128)</name>
    <name type="common">Pirella staleyi</name>
    <dbReference type="NCBI Taxonomy" id="530564"/>
    <lineage>
        <taxon>Bacteria</taxon>
        <taxon>Pseudomonadati</taxon>
        <taxon>Planctomycetota</taxon>
        <taxon>Planctomycetia</taxon>
        <taxon>Pirellulales</taxon>
        <taxon>Pirellulaceae</taxon>
        <taxon>Pirellula</taxon>
    </lineage>
</organism>
<dbReference type="SUPFAM" id="SSF49785">
    <property type="entry name" value="Galactose-binding domain-like"/>
    <property type="match status" value="1"/>
</dbReference>
<sequence precursor="true">MVGSFASSIRLTSFLLAVLGALSASSSLALAEGLKVVLRRASGDVETAQLSALDSEKVEATIAGKLTTIPIADLLAVELSGARIAVAPQAWLELLDGSTLLATDFTTTSGTAQFKLLSGQEYSIPTRSLRAVRFRPGTEATNKAWADIVGGDLTGDLLVIRKTAEASEDAPAEGGIVLDQLDGAILGVAATTVKFDFDGDKIDVKREKLEGIAFYQPVARNLTRPLCQLLDRGGGRWMVKSMKLEGENLAVETPVGARINLPLADLATIDLAAGNLLFLTDLEPEKRDALFGLQPAGMTATFAQLYQNRASDTPFKLDGSTHARALALHGKSTLTYRLPEGFKSLRAVVGIDDAVQASSRVQLTIVVDNRELFKGEFDNDHRGPVNLDLDVTGARRLVILLEPLGPDLRAQLLLCQPRLSR</sequence>
<keyword evidence="1" id="KW-0732">Signal</keyword>
<dbReference type="AlphaFoldDB" id="D2QX53"/>
<evidence type="ECO:0000313" key="4">
    <source>
        <dbReference type="Proteomes" id="UP000001887"/>
    </source>
</evidence>
<dbReference type="Gene3D" id="2.60.120.1060">
    <property type="entry name" value="NPCBM/NEW2 domain"/>
    <property type="match status" value="1"/>
</dbReference>
<dbReference type="InterPro" id="IPR038637">
    <property type="entry name" value="NPCBM_sf"/>
</dbReference>
<dbReference type="OrthoDB" id="272011at2"/>
<protein>
    <submittedName>
        <fullName evidence="3">Glycosyl hydrolase family 98 putative carbohydrate binding module</fullName>
    </submittedName>
</protein>
<proteinExistence type="predicted"/>
<dbReference type="InterPro" id="IPR013222">
    <property type="entry name" value="Glyco_hyd_98_carb-bd"/>
</dbReference>
<evidence type="ECO:0000259" key="2">
    <source>
        <dbReference type="SMART" id="SM00776"/>
    </source>
</evidence>
<keyword evidence="4" id="KW-1185">Reference proteome</keyword>
<gene>
    <name evidence="3" type="ordered locus">Psta_3229</name>
</gene>
<feature type="signal peptide" evidence="1">
    <location>
        <begin position="1"/>
        <end position="31"/>
    </location>
</feature>
<dbReference type="EMBL" id="CP001848">
    <property type="protein sequence ID" value="ADB17893.1"/>
    <property type="molecule type" value="Genomic_DNA"/>
</dbReference>
<name>D2QX53_PIRSD</name>
<dbReference type="Proteomes" id="UP000001887">
    <property type="component" value="Chromosome"/>
</dbReference>
<reference evidence="3 4" key="1">
    <citation type="journal article" date="2009" name="Stand. Genomic Sci.">
        <title>Complete genome sequence of Pirellula staleyi type strain (ATCC 27377).</title>
        <authorList>
            <person name="Clum A."/>
            <person name="Tindall B.J."/>
            <person name="Sikorski J."/>
            <person name="Ivanova N."/>
            <person name="Mavrommatis K."/>
            <person name="Lucas S."/>
            <person name="Glavina del Rio T."/>
            <person name="Nolan M."/>
            <person name="Chen F."/>
            <person name="Tice H."/>
            <person name="Pitluck S."/>
            <person name="Cheng J.F."/>
            <person name="Chertkov O."/>
            <person name="Brettin T."/>
            <person name="Han C."/>
            <person name="Detter J.C."/>
            <person name="Kuske C."/>
            <person name="Bruce D."/>
            <person name="Goodwin L."/>
            <person name="Ovchinikova G."/>
            <person name="Pati A."/>
            <person name="Mikhailova N."/>
            <person name="Chen A."/>
            <person name="Palaniappan K."/>
            <person name="Land M."/>
            <person name="Hauser L."/>
            <person name="Chang Y.J."/>
            <person name="Jeffries C.D."/>
            <person name="Chain P."/>
            <person name="Rohde M."/>
            <person name="Goker M."/>
            <person name="Bristow J."/>
            <person name="Eisen J.A."/>
            <person name="Markowitz V."/>
            <person name="Hugenholtz P."/>
            <person name="Kyrpides N.C."/>
            <person name="Klenk H.P."/>
            <person name="Lapidus A."/>
        </authorList>
    </citation>
    <scope>NUCLEOTIDE SEQUENCE [LARGE SCALE GENOMIC DNA]</scope>
    <source>
        <strain evidence="4">ATCC 27377 / DSM 6068 / ICPB 4128</strain>
    </source>
</reference>
<dbReference type="HOGENOM" id="CLU_651885_0_0_0"/>
<dbReference type="CAZy" id="CBM51">
    <property type="family name" value="Carbohydrate-Binding Module Family 51"/>
</dbReference>
<evidence type="ECO:0000256" key="1">
    <source>
        <dbReference type="SAM" id="SignalP"/>
    </source>
</evidence>
<dbReference type="Pfam" id="PF08305">
    <property type="entry name" value="NPCBM"/>
    <property type="match status" value="1"/>
</dbReference>
<dbReference type="STRING" id="530564.Psta_3229"/>
<dbReference type="KEGG" id="psl:Psta_3229"/>
<dbReference type="eggNOG" id="COG0810">
    <property type="taxonomic scope" value="Bacteria"/>
</dbReference>